<dbReference type="OrthoDB" id="785314at2759"/>
<evidence type="ECO:0000256" key="8">
    <source>
        <dbReference type="ARBA" id="ARBA00023288"/>
    </source>
</evidence>
<dbReference type="FunFam" id="1.10.110.10:FF:000001">
    <property type="entry name" value="Bifunctional inhibitor/lipid-transfer protein/seed storage 2S albumin superfamily protein"/>
    <property type="match status" value="1"/>
</dbReference>
<evidence type="ECO:0000256" key="2">
    <source>
        <dbReference type="ARBA" id="ARBA00009748"/>
    </source>
</evidence>
<evidence type="ECO:0000256" key="6">
    <source>
        <dbReference type="ARBA" id="ARBA00023157"/>
    </source>
</evidence>
<dbReference type="SMART" id="SM00499">
    <property type="entry name" value="AAI"/>
    <property type="match status" value="1"/>
</dbReference>
<evidence type="ECO:0000256" key="7">
    <source>
        <dbReference type="ARBA" id="ARBA00023180"/>
    </source>
</evidence>
<keyword evidence="3" id="KW-1003">Cell membrane</keyword>
<sequence length="185" mass="18543">MTPATTIAGKMIVTATTLLAVAVLVSGAVAPAPAPGSGSGPVVQPPEPVSGPAPGPGGIDCISSLVNVSDCLTYVEAGSNLTKPDEGCCPALAGLVESEPICLCQLVAGNATESLGIEINMKKALKLPSVCGVQTPPVSLCSRTYPSSISLVHDQESFFWVAEAKGVWVEKDSGGANGLVDGRKG</sequence>
<comment type="caution">
    <text evidence="12">The sequence shown here is derived from an EMBL/GenBank/DDBJ whole genome shotgun (WGS) entry which is preliminary data.</text>
</comment>
<dbReference type="Gene3D" id="1.10.110.10">
    <property type="entry name" value="Plant lipid-transfer and hydrophobic proteins"/>
    <property type="match status" value="1"/>
</dbReference>
<keyword evidence="4" id="KW-0472">Membrane</keyword>
<dbReference type="InterPro" id="IPR043325">
    <property type="entry name" value="LTSS"/>
</dbReference>
<evidence type="ECO:0000256" key="10">
    <source>
        <dbReference type="SAM" id="SignalP"/>
    </source>
</evidence>
<evidence type="ECO:0000256" key="5">
    <source>
        <dbReference type="ARBA" id="ARBA00022729"/>
    </source>
</evidence>
<gene>
    <name evidence="12" type="ORF">Acr_00g0054360</name>
</gene>
<keyword evidence="6" id="KW-1015">Disulfide bond</keyword>
<keyword evidence="13" id="KW-1185">Reference proteome</keyword>
<dbReference type="GO" id="GO:0005886">
    <property type="term" value="C:plasma membrane"/>
    <property type="evidence" value="ECO:0007669"/>
    <property type="project" value="UniProtKB-SubCell"/>
</dbReference>
<keyword evidence="5 10" id="KW-0732">Signal</keyword>
<feature type="domain" description="Bifunctional inhibitor/plant lipid transfer protein/seed storage helical" evidence="11">
    <location>
        <begin position="61"/>
        <end position="141"/>
    </location>
</feature>
<evidence type="ECO:0000313" key="13">
    <source>
        <dbReference type="Proteomes" id="UP000585474"/>
    </source>
</evidence>
<keyword evidence="4" id="KW-0336">GPI-anchor</keyword>
<name>A0A7J0DLV3_9ERIC</name>
<dbReference type="CDD" id="cd00010">
    <property type="entry name" value="AAI_LTSS"/>
    <property type="match status" value="1"/>
</dbReference>
<feature type="compositionally biased region" description="Pro residues" evidence="9">
    <location>
        <begin position="43"/>
        <end position="54"/>
    </location>
</feature>
<feature type="region of interest" description="Disordered" evidence="9">
    <location>
        <begin position="35"/>
        <end position="54"/>
    </location>
</feature>
<dbReference type="AlphaFoldDB" id="A0A7J0DLV3"/>
<accession>A0A7J0DLV3</accession>
<evidence type="ECO:0000256" key="1">
    <source>
        <dbReference type="ARBA" id="ARBA00004609"/>
    </source>
</evidence>
<dbReference type="InterPro" id="IPR036312">
    <property type="entry name" value="Bifun_inhib/LTP/seed_sf"/>
</dbReference>
<dbReference type="Proteomes" id="UP000585474">
    <property type="component" value="Unassembled WGS sequence"/>
</dbReference>
<feature type="signal peptide" evidence="10">
    <location>
        <begin position="1"/>
        <end position="27"/>
    </location>
</feature>
<dbReference type="SUPFAM" id="SSF47699">
    <property type="entry name" value="Bifunctional inhibitor/lipid-transfer protein/seed storage 2S albumin"/>
    <property type="match status" value="1"/>
</dbReference>
<feature type="chain" id="PRO_5029810661" description="Bifunctional inhibitor/plant lipid transfer protein/seed storage helical domain-containing protein" evidence="10">
    <location>
        <begin position="28"/>
        <end position="185"/>
    </location>
</feature>
<comment type="similarity">
    <text evidence="2">Belongs to the plant LTP family.</text>
</comment>
<dbReference type="InterPro" id="IPR016140">
    <property type="entry name" value="Bifunc_inhib/LTP/seed_store"/>
</dbReference>
<organism evidence="12 13">
    <name type="scientific">Actinidia rufa</name>
    <dbReference type="NCBI Taxonomy" id="165716"/>
    <lineage>
        <taxon>Eukaryota</taxon>
        <taxon>Viridiplantae</taxon>
        <taxon>Streptophyta</taxon>
        <taxon>Embryophyta</taxon>
        <taxon>Tracheophyta</taxon>
        <taxon>Spermatophyta</taxon>
        <taxon>Magnoliopsida</taxon>
        <taxon>eudicotyledons</taxon>
        <taxon>Gunneridae</taxon>
        <taxon>Pentapetalae</taxon>
        <taxon>asterids</taxon>
        <taxon>Ericales</taxon>
        <taxon>Actinidiaceae</taxon>
        <taxon>Actinidia</taxon>
    </lineage>
</organism>
<keyword evidence="7" id="KW-0325">Glycoprotein</keyword>
<evidence type="ECO:0000313" key="12">
    <source>
        <dbReference type="EMBL" id="GFS37851.1"/>
    </source>
</evidence>
<dbReference type="PANTHER" id="PTHR33044">
    <property type="entry name" value="BIFUNCTIONAL INHIBITOR/LIPID-TRANSFER PROTEIN/SEED STORAGE 2S ALBUMIN SUPERFAMILY PROTEIN-RELATED"/>
    <property type="match status" value="1"/>
</dbReference>
<comment type="subcellular location">
    <subcellularLocation>
        <location evidence="1">Cell membrane</location>
        <topology evidence="1">Lipid-anchor</topology>
        <topology evidence="1">GPI-anchor</topology>
    </subcellularLocation>
</comment>
<keyword evidence="8" id="KW-0449">Lipoprotein</keyword>
<evidence type="ECO:0000256" key="3">
    <source>
        <dbReference type="ARBA" id="ARBA00022475"/>
    </source>
</evidence>
<dbReference type="Pfam" id="PF14368">
    <property type="entry name" value="LTP_2"/>
    <property type="match status" value="1"/>
</dbReference>
<evidence type="ECO:0000256" key="9">
    <source>
        <dbReference type="SAM" id="MobiDB-lite"/>
    </source>
</evidence>
<evidence type="ECO:0000259" key="11">
    <source>
        <dbReference type="SMART" id="SM00499"/>
    </source>
</evidence>
<proteinExistence type="inferred from homology"/>
<protein>
    <recommendedName>
        <fullName evidence="11">Bifunctional inhibitor/plant lipid transfer protein/seed storage helical domain-containing protein</fullName>
    </recommendedName>
</protein>
<dbReference type="EMBL" id="BJWL01000293">
    <property type="protein sequence ID" value="GFS37851.1"/>
    <property type="molecule type" value="Genomic_DNA"/>
</dbReference>
<evidence type="ECO:0000256" key="4">
    <source>
        <dbReference type="ARBA" id="ARBA00022622"/>
    </source>
</evidence>
<reference evidence="13" key="1">
    <citation type="submission" date="2019-07" db="EMBL/GenBank/DDBJ databases">
        <title>De Novo Assembly of kiwifruit Actinidia rufa.</title>
        <authorList>
            <person name="Sugita-Konishi S."/>
            <person name="Sato K."/>
            <person name="Mori E."/>
            <person name="Abe Y."/>
            <person name="Kisaki G."/>
            <person name="Hamano K."/>
            <person name="Suezawa K."/>
            <person name="Otani M."/>
            <person name="Fukuda T."/>
            <person name="Manabe T."/>
            <person name="Gomi K."/>
            <person name="Tabuchi M."/>
            <person name="Akimitsu K."/>
            <person name="Kataoka I."/>
        </authorList>
    </citation>
    <scope>NUCLEOTIDE SEQUENCE [LARGE SCALE GENOMIC DNA]</scope>
    <source>
        <strain evidence="13">cv. Fuchu</strain>
    </source>
</reference>
<dbReference type="GO" id="GO:0098552">
    <property type="term" value="C:side of membrane"/>
    <property type="evidence" value="ECO:0007669"/>
    <property type="project" value="UniProtKB-KW"/>
</dbReference>